<keyword evidence="6" id="KW-1185">Reference proteome</keyword>
<dbReference type="InterPro" id="IPR013216">
    <property type="entry name" value="Methyltransf_11"/>
</dbReference>
<dbReference type="InterPro" id="IPR029063">
    <property type="entry name" value="SAM-dependent_MTases_sf"/>
</dbReference>
<dbReference type="KEGG" id="smao:CAG99_26920"/>
<evidence type="ECO:0000259" key="4">
    <source>
        <dbReference type="Pfam" id="PF08241"/>
    </source>
</evidence>
<keyword evidence="1" id="KW-0489">Methyltransferase</keyword>
<keyword evidence="2" id="KW-0808">Transferase</keyword>
<dbReference type="Gene3D" id="3.40.50.150">
    <property type="entry name" value="Vaccinia Virus protein VP39"/>
    <property type="match status" value="1"/>
</dbReference>
<accession>A0A1W7D4Y2</accession>
<feature type="domain" description="Methyltransferase type 11" evidence="4">
    <location>
        <begin position="53"/>
        <end position="142"/>
    </location>
</feature>
<dbReference type="CDD" id="cd02440">
    <property type="entry name" value="AdoMet_MTases"/>
    <property type="match status" value="1"/>
</dbReference>
<dbReference type="EMBL" id="CP021121">
    <property type="protein sequence ID" value="ARQ71979.1"/>
    <property type="molecule type" value="Genomic_DNA"/>
</dbReference>
<evidence type="ECO:0000313" key="6">
    <source>
        <dbReference type="Proteomes" id="UP000194218"/>
    </source>
</evidence>
<name>A0A1W7D4Y2_9ACTN</name>
<evidence type="ECO:0000313" key="5">
    <source>
        <dbReference type="EMBL" id="ARQ71979.1"/>
    </source>
</evidence>
<dbReference type="Proteomes" id="UP000194218">
    <property type="component" value="Chromosome"/>
</dbReference>
<evidence type="ECO:0000256" key="2">
    <source>
        <dbReference type="ARBA" id="ARBA00022679"/>
    </source>
</evidence>
<evidence type="ECO:0000256" key="1">
    <source>
        <dbReference type="ARBA" id="ARBA00022603"/>
    </source>
</evidence>
<gene>
    <name evidence="5" type="ORF">CAG99_26920</name>
</gene>
<organism evidence="5 6">
    <name type="scientific">Streptomyces marincola</name>
    <dbReference type="NCBI Taxonomy" id="2878388"/>
    <lineage>
        <taxon>Bacteria</taxon>
        <taxon>Bacillati</taxon>
        <taxon>Actinomycetota</taxon>
        <taxon>Actinomycetes</taxon>
        <taxon>Kitasatosporales</taxon>
        <taxon>Streptomycetaceae</taxon>
        <taxon>Streptomyces</taxon>
    </lineage>
</organism>
<dbReference type="Pfam" id="PF08241">
    <property type="entry name" value="Methyltransf_11"/>
    <property type="match status" value="1"/>
</dbReference>
<dbReference type="PANTHER" id="PTHR43464:SF19">
    <property type="entry name" value="UBIQUINONE BIOSYNTHESIS O-METHYLTRANSFERASE, MITOCHONDRIAL"/>
    <property type="match status" value="1"/>
</dbReference>
<protein>
    <recommendedName>
        <fullName evidence="4">Methyltransferase type 11 domain-containing protein</fullName>
    </recommendedName>
</protein>
<dbReference type="SUPFAM" id="SSF53335">
    <property type="entry name" value="S-adenosyl-L-methionine-dependent methyltransferases"/>
    <property type="match status" value="1"/>
</dbReference>
<proteinExistence type="predicted"/>
<keyword evidence="3" id="KW-0949">S-adenosyl-L-methionine</keyword>
<evidence type="ECO:0000256" key="3">
    <source>
        <dbReference type="ARBA" id="ARBA00022691"/>
    </source>
</evidence>
<sequence length="240" mass="26452">MTTPLRDTTEYDDWSEQWWDPRGPFSTLSWIARQRASLIPQAPAGTGGTPLLVDVCCGGGLLHPHIADKGYRHVGVDASALSAEVARSRGVDEVIHADVHRVPLPDGCADVVVAGQCLEHVDRPWEVIAECCRLLKPGGLVIADTIADTLLARLAIITLAENVPLSWMAPKGCHDHRMFVNPRRLAFEFARNGVPVQTYGLFPDKRDLLAWVLNRTDRVRLRRIASTDVIYQAIGRKPAA</sequence>
<dbReference type="AlphaFoldDB" id="A0A1W7D4Y2"/>
<dbReference type="GO" id="GO:0010420">
    <property type="term" value="F:polyprenyldihydroxybenzoate methyltransferase activity"/>
    <property type="evidence" value="ECO:0007669"/>
    <property type="project" value="TreeGrafter"/>
</dbReference>
<dbReference type="GO" id="GO:0032259">
    <property type="term" value="P:methylation"/>
    <property type="evidence" value="ECO:0007669"/>
    <property type="project" value="UniProtKB-KW"/>
</dbReference>
<dbReference type="RefSeq" id="WP_086161812.1">
    <property type="nucleotide sequence ID" value="NZ_CP021121.1"/>
</dbReference>
<dbReference type="PANTHER" id="PTHR43464">
    <property type="entry name" value="METHYLTRANSFERASE"/>
    <property type="match status" value="1"/>
</dbReference>
<reference evidence="5 6" key="1">
    <citation type="submission" date="2017-05" db="EMBL/GenBank/DDBJ databases">
        <title>Complete genome sequence of Streptomyces sp. SCSIO 03032 revealed the diverse biosynthetic pathways for its bioactive secondary metabolites.</title>
        <authorList>
            <person name="Ma L."/>
            <person name="Zhu Y."/>
            <person name="Zhang W."/>
            <person name="Zhang G."/>
            <person name="Tian X."/>
            <person name="Zhang S."/>
            <person name="Zhang C."/>
        </authorList>
    </citation>
    <scope>NUCLEOTIDE SEQUENCE [LARGE SCALE GENOMIC DNA]</scope>
    <source>
        <strain evidence="5 6">SCSIO 03032</strain>
    </source>
</reference>
<dbReference type="OrthoDB" id="9810247at2"/>